<dbReference type="InterPro" id="IPR038398">
    <property type="entry name" value="NCD2_sf"/>
</dbReference>
<dbReference type="AlphaFoldDB" id="A0A0N4ZB43"/>
<dbReference type="Pfam" id="PF04904">
    <property type="entry name" value="SAM_NCD1"/>
    <property type="match status" value="1"/>
</dbReference>
<dbReference type="Proteomes" id="UP000038045">
    <property type="component" value="Unplaced"/>
</dbReference>
<keyword evidence="2" id="KW-1185">Reference proteome</keyword>
<name>A0A0N4ZB43_PARTI</name>
<dbReference type="Gene3D" id="1.20.120.2010">
    <property type="entry name" value="NAB conserved domain 2"/>
    <property type="match status" value="1"/>
</dbReference>
<protein>
    <submittedName>
        <fullName evidence="3">NCD1 domain-containing protein</fullName>
    </submittedName>
</protein>
<evidence type="ECO:0000313" key="3">
    <source>
        <dbReference type="WBParaSite" id="PTRK_0000475600.1"/>
    </source>
</evidence>
<dbReference type="InterPro" id="IPR039040">
    <property type="entry name" value="NAB_fam"/>
</dbReference>
<dbReference type="STRING" id="131310.A0A0N4ZB43"/>
<dbReference type="GO" id="GO:0005634">
    <property type="term" value="C:nucleus"/>
    <property type="evidence" value="ECO:0007669"/>
    <property type="project" value="InterPro"/>
</dbReference>
<accession>A0A0N4ZB43</accession>
<dbReference type="InterPro" id="IPR006988">
    <property type="entry name" value="Nab_N"/>
</dbReference>
<dbReference type="WBParaSite" id="PTRK_0000475600.1">
    <property type="protein sequence ID" value="PTRK_0000475600.1"/>
    <property type="gene ID" value="PTRK_0000475600"/>
</dbReference>
<evidence type="ECO:0000313" key="2">
    <source>
        <dbReference type="Proteomes" id="UP000038045"/>
    </source>
</evidence>
<proteinExistence type="predicted"/>
<evidence type="ECO:0000259" key="1">
    <source>
        <dbReference type="Pfam" id="PF04904"/>
    </source>
</evidence>
<feature type="domain" description="Nab N-terminal" evidence="1">
    <location>
        <begin position="18"/>
        <end position="92"/>
    </location>
</feature>
<reference evidence="3" key="1">
    <citation type="submission" date="2017-02" db="UniProtKB">
        <authorList>
            <consortium name="WormBaseParasite"/>
        </authorList>
    </citation>
    <scope>IDENTIFICATION</scope>
</reference>
<dbReference type="PANTHER" id="PTHR12623">
    <property type="entry name" value="NGFI-A BINDING PROTEIN"/>
    <property type="match status" value="1"/>
</dbReference>
<organism evidence="2 3">
    <name type="scientific">Parastrongyloides trichosuri</name>
    <name type="common">Possum-specific nematode worm</name>
    <dbReference type="NCBI Taxonomy" id="131310"/>
    <lineage>
        <taxon>Eukaryota</taxon>
        <taxon>Metazoa</taxon>
        <taxon>Ecdysozoa</taxon>
        <taxon>Nematoda</taxon>
        <taxon>Chromadorea</taxon>
        <taxon>Rhabditida</taxon>
        <taxon>Tylenchina</taxon>
        <taxon>Panagrolaimomorpha</taxon>
        <taxon>Strongyloidoidea</taxon>
        <taxon>Strongyloididae</taxon>
        <taxon>Parastrongyloides</taxon>
    </lineage>
</organism>
<dbReference type="GO" id="GO:0006355">
    <property type="term" value="P:regulation of DNA-templated transcription"/>
    <property type="evidence" value="ECO:0007669"/>
    <property type="project" value="InterPro"/>
</dbReference>
<dbReference type="GO" id="GO:0003712">
    <property type="term" value="F:transcription coregulator activity"/>
    <property type="evidence" value="ECO:0007669"/>
    <property type="project" value="InterPro"/>
</dbReference>
<sequence>MNTLPAALNMCCLKPVASASEWQLQAVLFKANLMQYYDVFISQGGDDIDYIMKTDENEFLEIMSLVGMASKPLHVRRFQRTLHEFSQDRDTFLKTAARELTVAMIASQSNGTLASNNNNNNTSDFTTNGHGEENGTFNSLSYLLPNLFGGTINANALANINNIINPNSNVSTPISTLNNAKALLNQTLSISNSINSQNSRSNTSTPNHAMTIKSACSSPISVCSNSSKNVVYKNGIIISAANSNKNSTTSGSLTPEEMASLFRTSEENAINNGHSFQNSYDILLSETEIDNLMKAATHVIQNYNESGVKINKRKIRNDLVSATRPNVYSVDDLRRSGPLFTAINGGKLSKFQYLLNEAAIQLVLLNNNLLPKKNTLNILARKVLQISGIGIVGESCKGNQVVGVKRTFESLGFNNDEKNIKKIYKDEKGSTTIGVENNNIKEENGTPIDVNTTKMILNAIESGSTAVEQECDNNSIPLCHK</sequence>
<dbReference type="PANTHER" id="PTHR12623:SF10">
    <property type="entry name" value="NGFI-A-BINDING PROTEIN HOMOLOG"/>
    <property type="match status" value="1"/>
</dbReference>